<dbReference type="PANTHER" id="PTHR30204">
    <property type="entry name" value="REDOX-CYCLING DRUG-SENSING TRANSCRIPTIONAL ACTIVATOR SOXR"/>
    <property type="match status" value="1"/>
</dbReference>
<dbReference type="AlphaFoldDB" id="A0A3D8GUU4"/>
<comment type="caution">
    <text evidence="3">The sequence shown here is derived from an EMBL/GenBank/DDBJ whole genome shotgun (WGS) entry which is preliminary data.</text>
</comment>
<evidence type="ECO:0000259" key="2">
    <source>
        <dbReference type="PROSITE" id="PS50937"/>
    </source>
</evidence>
<dbReference type="SUPFAM" id="SSF46955">
    <property type="entry name" value="Putative DNA-binding domain"/>
    <property type="match status" value="1"/>
</dbReference>
<dbReference type="InterPro" id="IPR009061">
    <property type="entry name" value="DNA-bd_dom_put_sf"/>
</dbReference>
<protein>
    <submittedName>
        <fullName evidence="3">MerR family transcriptional regulator</fullName>
    </submittedName>
</protein>
<dbReference type="PROSITE" id="PS50937">
    <property type="entry name" value="HTH_MERR_2"/>
    <property type="match status" value="1"/>
</dbReference>
<dbReference type="PANTHER" id="PTHR30204:SF90">
    <property type="entry name" value="HTH-TYPE TRANSCRIPTIONAL ACTIVATOR MTA"/>
    <property type="match status" value="1"/>
</dbReference>
<dbReference type="OrthoDB" id="9773308at2"/>
<dbReference type="PRINTS" id="PR00040">
    <property type="entry name" value="HTHMERR"/>
</dbReference>
<dbReference type="GO" id="GO:0003677">
    <property type="term" value="F:DNA binding"/>
    <property type="evidence" value="ECO:0007669"/>
    <property type="project" value="UniProtKB-KW"/>
</dbReference>
<dbReference type="InterPro" id="IPR000551">
    <property type="entry name" value="MerR-type_HTH_dom"/>
</dbReference>
<evidence type="ECO:0000256" key="1">
    <source>
        <dbReference type="ARBA" id="ARBA00023125"/>
    </source>
</evidence>
<proteinExistence type="predicted"/>
<name>A0A3D8GUU4_9BACI</name>
<accession>A0A3D8GUU4</accession>
<evidence type="ECO:0000313" key="4">
    <source>
        <dbReference type="Proteomes" id="UP000257144"/>
    </source>
</evidence>
<organism evidence="3 4">
    <name type="scientific">Neobacillus piezotolerans</name>
    <dbReference type="NCBI Taxonomy" id="2259171"/>
    <lineage>
        <taxon>Bacteria</taxon>
        <taxon>Bacillati</taxon>
        <taxon>Bacillota</taxon>
        <taxon>Bacilli</taxon>
        <taxon>Bacillales</taxon>
        <taxon>Bacillaceae</taxon>
        <taxon>Neobacillus</taxon>
    </lineage>
</organism>
<dbReference type="CDD" id="cd00592">
    <property type="entry name" value="HTH_MerR-like"/>
    <property type="match status" value="1"/>
</dbReference>
<dbReference type="GO" id="GO:0003700">
    <property type="term" value="F:DNA-binding transcription factor activity"/>
    <property type="evidence" value="ECO:0007669"/>
    <property type="project" value="InterPro"/>
</dbReference>
<reference evidence="3 4" key="1">
    <citation type="submission" date="2018-07" db="EMBL/GenBank/DDBJ databases">
        <title>Bacillus sp. YLB-04 draft genome sequence.</title>
        <authorList>
            <person name="Yu L."/>
            <person name="Tang X."/>
        </authorList>
    </citation>
    <scope>NUCLEOTIDE SEQUENCE [LARGE SCALE GENOMIC DNA]</scope>
    <source>
        <strain evidence="3 4">YLB-04</strain>
    </source>
</reference>
<dbReference type="Proteomes" id="UP000257144">
    <property type="component" value="Unassembled WGS sequence"/>
</dbReference>
<feature type="domain" description="HTH merR-type" evidence="2">
    <location>
        <begin position="1"/>
        <end position="69"/>
    </location>
</feature>
<dbReference type="Pfam" id="PF13411">
    <property type="entry name" value="MerR_1"/>
    <property type="match status" value="1"/>
</dbReference>
<keyword evidence="4" id="KW-1185">Reference proteome</keyword>
<dbReference type="SMART" id="SM00422">
    <property type="entry name" value="HTH_MERR"/>
    <property type="match status" value="1"/>
</dbReference>
<evidence type="ECO:0000313" key="3">
    <source>
        <dbReference type="EMBL" id="RDU37989.1"/>
    </source>
</evidence>
<gene>
    <name evidence="3" type="ORF">DRW41_08275</name>
</gene>
<dbReference type="InterPro" id="IPR047057">
    <property type="entry name" value="MerR_fam"/>
</dbReference>
<dbReference type="EMBL" id="QNQT01000002">
    <property type="protein sequence ID" value="RDU37989.1"/>
    <property type="molecule type" value="Genomic_DNA"/>
</dbReference>
<keyword evidence="1" id="KW-0238">DNA-binding</keyword>
<dbReference type="Gene3D" id="1.10.1660.10">
    <property type="match status" value="1"/>
</dbReference>
<sequence>MTIRKFSERTGLSPSTLRFYDQKGLLVPAGRLENGYRVYSEEQVHQAHIIHSLRLADISIEDIHTYMDADEEKRQHLLSGWRLEVDEKLASLQVAKQYLHGMNAKEQHMQLVKWDEQPTFIWFRHTVKRQTNPFQSAMLSDMDKIKQLGLNVRPGIYLRTLDSIGDSMTGEVGFILTKVPSLAPYGGDIYVEKLKPTVFATLDCSVNDPFICFQFMRQVYRFGFKTQGAKLEKFESPYAPTFRYMIPVLAGEG</sequence>